<dbReference type="Proteomes" id="UP001597045">
    <property type="component" value="Unassembled WGS sequence"/>
</dbReference>
<accession>A0ABW3MKW5</accession>
<gene>
    <name evidence="1" type="ORF">ACFQ1S_34205</name>
</gene>
<keyword evidence="2" id="KW-1185">Reference proteome</keyword>
<sequence length="60" mass="6844">ADGRVEISATGMRDPEVRIARGTVRELSEAEFLSRTKEAVEALTADYRTKIRELKVRFFT</sequence>
<feature type="non-terminal residue" evidence="1">
    <location>
        <position position="1"/>
    </location>
</feature>
<reference evidence="2" key="1">
    <citation type="journal article" date="2019" name="Int. J. Syst. Evol. Microbiol.">
        <title>The Global Catalogue of Microorganisms (GCM) 10K type strain sequencing project: providing services to taxonomists for standard genome sequencing and annotation.</title>
        <authorList>
            <consortium name="The Broad Institute Genomics Platform"/>
            <consortium name="The Broad Institute Genome Sequencing Center for Infectious Disease"/>
            <person name="Wu L."/>
            <person name="Ma J."/>
        </authorList>
    </citation>
    <scope>NUCLEOTIDE SEQUENCE [LARGE SCALE GENOMIC DNA]</scope>
    <source>
        <strain evidence="2">JCM 31486</strain>
    </source>
</reference>
<organism evidence="1 2">
    <name type="scientific">Kibdelosporangium lantanae</name>
    <dbReference type="NCBI Taxonomy" id="1497396"/>
    <lineage>
        <taxon>Bacteria</taxon>
        <taxon>Bacillati</taxon>
        <taxon>Actinomycetota</taxon>
        <taxon>Actinomycetes</taxon>
        <taxon>Pseudonocardiales</taxon>
        <taxon>Pseudonocardiaceae</taxon>
        <taxon>Kibdelosporangium</taxon>
    </lineage>
</organism>
<dbReference type="EMBL" id="JBHTIS010002689">
    <property type="protein sequence ID" value="MFD1050219.1"/>
    <property type="molecule type" value="Genomic_DNA"/>
</dbReference>
<evidence type="ECO:0000313" key="1">
    <source>
        <dbReference type="EMBL" id="MFD1050219.1"/>
    </source>
</evidence>
<proteinExistence type="predicted"/>
<name>A0ABW3MKW5_9PSEU</name>
<protein>
    <submittedName>
        <fullName evidence="1">Uncharacterized protein</fullName>
    </submittedName>
</protein>
<evidence type="ECO:0000313" key="2">
    <source>
        <dbReference type="Proteomes" id="UP001597045"/>
    </source>
</evidence>
<comment type="caution">
    <text evidence="1">The sequence shown here is derived from an EMBL/GenBank/DDBJ whole genome shotgun (WGS) entry which is preliminary data.</text>
</comment>